<feature type="compositionally biased region" description="Low complexity" evidence="1">
    <location>
        <begin position="138"/>
        <end position="147"/>
    </location>
</feature>
<name>A0A9P6SUY5_9FUNG</name>
<accession>A0A9P6SUY5</accession>
<dbReference type="OrthoDB" id="2449104at2759"/>
<organism evidence="2 3">
    <name type="scientific">Modicella reniformis</name>
    <dbReference type="NCBI Taxonomy" id="1440133"/>
    <lineage>
        <taxon>Eukaryota</taxon>
        <taxon>Fungi</taxon>
        <taxon>Fungi incertae sedis</taxon>
        <taxon>Mucoromycota</taxon>
        <taxon>Mortierellomycotina</taxon>
        <taxon>Mortierellomycetes</taxon>
        <taxon>Mortierellales</taxon>
        <taxon>Mortierellaceae</taxon>
        <taxon>Modicella</taxon>
    </lineage>
</organism>
<dbReference type="Proteomes" id="UP000749646">
    <property type="component" value="Unassembled WGS sequence"/>
</dbReference>
<reference evidence="2" key="1">
    <citation type="journal article" date="2020" name="Fungal Divers.">
        <title>Resolving the Mortierellaceae phylogeny through synthesis of multi-gene phylogenetics and phylogenomics.</title>
        <authorList>
            <person name="Vandepol N."/>
            <person name="Liber J."/>
            <person name="Desiro A."/>
            <person name="Na H."/>
            <person name="Kennedy M."/>
            <person name="Barry K."/>
            <person name="Grigoriev I.V."/>
            <person name="Miller A.N."/>
            <person name="O'Donnell K."/>
            <person name="Stajich J.E."/>
            <person name="Bonito G."/>
        </authorList>
    </citation>
    <scope>NUCLEOTIDE SEQUENCE</scope>
    <source>
        <strain evidence="2">MES-2147</strain>
    </source>
</reference>
<proteinExistence type="predicted"/>
<protein>
    <submittedName>
        <fullName evidence="2">Uncharacterized protein</fullName>
    </submittedName>
</protein>
<dbReference type="AlphaFoldDB" id="A0A9P6SUY5"/>
<evidence type="ECO:0000313" key="2">
    <source>
        <dbReference type="EMBL" id="KAG0005804.1"/>
    </source>
</evidence>
<keyword evidence="3" id="KW-1185">Reference proteome</keyword>
<dbReference type="EMBL" id="JAAAHW010000162">
    <property type="protein sequence ID" value="KAG0005804.1"/>
    <property type="molecule type" value="Genomic_DNA"/>
</dbReference>
<feature type="region of interest" description="Disordered" evidence="1">
    <location>
        <begin position="112"/>
        <end position="170"/>
    </location>
</feature>
<comment type="caution">
    <text evidence="2">The sequence shown here is derived from an EMBL/GenBank/DDBJ whole genome shotgun (WGS) entry which is preliminary data.</text>
</comment>
<gene>
    <name evidence="2" type="ORF">BGZ65_010108</name>
</gene>
<sequence>MSQYAGTIGANLDVHRFFRRTDARNWEKADAFFRFRDIDKTPAENYRIYRESLEKLSISPVVSQSLRQRAKTILDDLEYDAFVDAFSERASKTEEKQTANAVSNLFHRVATKGANRSAQSESSTKQGIGSLRQSIDTVPAPALPARVPLKRGRNSRPNSASKSARHDHLNTTIEDDSGFILEDFSGGSYQLSEHDIEDGTPPRSVQGYNEDMPLVGE</sequence>
<evidence type="ECO:0000256" key="1">
    <source>
        <dbReference type="SAM" id="MobiDB-lite"/>
    </source>
</evidence>
<feature type="region of interest" description="Disordered" evidence="1">
    <location>
        <begin position="190"/>
        <end position="217"/>
    </location>
</feature>
<feature type="compositionally biased region" description="Polar residues" evidence="1">
    <location>
        <begin position="114"/>
        <end position="136"/>
    </location>
</feature>
<evidence type="ECO:0000313" key="3">
    <source>
        <dbReference type="Proteomes" id="UP000749646"/>
    </source>
</evidence>